<accession>A0A7J6L7Y8</accession>
<organism evidence="2 3">
    <name type="scientific">Perkinsus chesapeaki</name>
    <name type="common">Clam parasite</name>
    <name type="synonym">Perkinsus andrewsi</name>
    <dbReference type="NCBI Taxonomy" id="330153"/>
    <lineage>
        <taxon>Eukaryota</taxon>
        <taxon>Sar</taxon>
        <taxon>Alveolata</taxon>
        <taxon>Perkinsozoa</taxon>
        <taxon>Perkinsea</taxon>
        <taxon>Perkinsida</taxon>
        <taxon>Perkinsidae</taxon>
        <taxon>Perkinsus</taxon>
    </lineage>
</organism>
<protein>
    <submittedName>
        <fullName evidence="2">Uncharacterized protein</fullName>
    </submittedName>
</protein>
<evidence type="ECO:0000313" key="3">
    <source>
        <dbReference type="Proteomes" id="UP000591131"/>
    </source>
</evidence>
<proteinExistence type="predicted"/>
<evidence type="ECO:0000256" key="1">
    <source>
        <dbReference type="SAM" id="Phobius"/>
    </source>
</evidence>
<name>A0A7J6L7Y8_PERCH</name>
<reference evidence="2 3" key="1">
    <citation type="submission" date="2020-04" db="EMBL/GenBank/DDBJ databases">
        <title>Perkinsus chesapeaki whole genome sequence.</title>
        <authorList>
            <person name="Bogema D.R."/>
        </authorList>
    </citation>
    <scope>NUCLEOTIDE SEQUENCE [LARGE SCALE GENOMIC DNA]</scope>
    <source>
        <strain evidence="2">ATCC PRA-425</strain>
    </source>
</reference>
<keyword evidence="1" id="KW-1133">Transmembrane helix</keyword>
<dbReference type="Proteomes" id="UP000591131">
    <property type="component" value="Unassembled WGS sequence"/>
</dbReference>
<dbReference type="EMBL" id="JAAPAO010000667">
    <property type="protein sequence ID" value="KAF4655279.1"/>
    <property type="molecule type" value="Genomic_DNA"/>
</dbReference>
<keyword evidence="3" id="KW-1185">Reference proteome</keyword>
<evidence type="ECO:0000313" key="2">
    <source>
        <dbReference type="EMBL" id="KAF4655279.1"/>
    </source>
</evidence>
<feature type="transmembrane region" description="Helical" evidence="1">
    <location>
        <begin position="114"/>
        <end position="133"/>
    </location>
</feature>
<sequence length="134" mass="14334">MNGTVQVVMQSERPFKGFLVKTDKNLIFTEAPANGKFYDDCPSSKNRVARAAVTHNDPSPKSTVNATMQCGDVNGTVRLTVLIVFAVSEPYRQLDHEVQCVGSPGPSRSSAKRGLSVGALLAFFALSLASGFVL</sequence>
<gene>
    <name evidence="2" type="ORF">FOL47_009496</name>
</gene>
<comment type="caution">
    <text evidence="2">The sequence shown here is derived from an EMBL/GenBank/DDBJ whole genome shotgun (WGS) entry which is preliminary data.</text>
</comment>
<dbReference type="AlphaFoldDB" id="A0A7J6L7Y8"/>
<keyword evidence="1" id="KW-0472">Membrane</keyword>
<keyword evidence="1" id="KW-0812">Transmembrane</keyword>